<proteinExistence type="predicted"/>
<dbReference type="AlphaFoldDB" id="A0A382E9F5"/>
<accession>A0A382E9F5</accession>
<sequence>VAGITESVNVELGSSQHRLHALCHLSVKKFGVVVAHEVEWPHHDGELRLAEFPFAINNRQM</sequence>
<evidence type="ECO:0000313" key="1">
    <source>
        <dbReference type="EMBL" id="SVB47270.1"/>
    </source>
</evidence>
<feature type="non-terminal residue" evidence="1">
    <location>
        <position position="1"/>
    </location>
</feature>
<gene>
    <name evidence="1" type="ORF">METZ01_LOCUS200124</name>
</gene>
<reference evidence="1" key="1">
    <citation type="submission" date="2018-05" db="EMBL/GenBank/DDBJ databases">
        <authorList>
            <person name="Lanie J.A."/>
            <person name="Ng W.-L."/>
            <person name="Kazmierczak K.M."/>
            <person name="Andrzejewski T.M."/>
            <person name="Davidsen T.M."/>
            <person name="Wayne K.J."/>
            <person name="Tettelin H."/>
            <person name="Glass J.I."/>
            <person name="Rusch D."/>
            <person name="Podicherti R."/>
            <person name="Tsui H.-C.T."/>
            <person name="Winkler M.E."/>
        </authorList>
    </citation>
    <scope>NUCLEOTIDE SEQUENCE</scope>
</reference>
<protein>
    <submittedName>
        <fullName evidence="1">Uncharacterized protein</fullName>
    </submittedName>
</protein>
<organism evidence="1">
    <name type="scientific">marine metagenome</name>
    <dbReference type="NCBI Taxonomy" id="408172"/>
    <lineage>
        <taxon>unclassified sequences</taxon>
        <taxon>metagenomes</taxon>
        <taxon>ecological metagenomes</taxon>
    </lineage>
</organism>
<dbReference type="EMBL" id="UINC01043354">
    <property type="protein sequence ID" value="SVB47270.1"/>
    <property type="molecule type" value="Genomic_DNA"/>
</dbReference>
<name>A0A382E9F5_9ZZZZ</name>